<evidence type="ECO:0000256" key="5">
    <source>
        <dbReference type="ARBA" id="ARBA00023136"/>
    </source>
</evidence>
<evidence type="ECO:0000256" key="4">
    <source>
        <dbReference type="ARBA" id="ARBA00022989"/>
    </source>
</evidence>
<dbReference type="GO" id="GO:0030258">
    <property type="term" value="P:lipid modification"/>
    <property type="evidence" value="ECO:0007669"/>
    <property type="project" value="TreeGrafter"/>
</dbReference>
<keyword evidence="8" id="KW-0732">Signal</keyword>
<keyword evidence="10" id="KW-1185">Reference proteome</keyword>
<evidence type="ECO:0000256" key="1">
    <source>
        <dbReference type="ARBA" id="ARBA00004141"/>
    </source>
</evidence>
<dbReference type="PANTHER" id="PTHR13906:SF4">
    <property type="entry name" value="LYSOPHOSPHOLIPID ACYLTRANSFERASE 6"/>
    <property type="match status" value="1"/>
</dbReference>
<evidence type="ECO:0000256" key="8">
    <source>
        <dbReference type="SAM" id="SignalP"/>
    </source>
</evidence>
<gene>
    <name evidence="9" type="primary">ALE1</name>
    <name evidence="9" type="ORF">FOL47_005792</name>
</gene>
<comment type="subcellular location">
    <subcellularLocation>
        <location evidence="1">Membrane</location>
        <topology evidence="1">Multi-pass membrane protein</topology>
    </subcellularLocation>
</comment>
<dbReference type="InterPro" id="IPR049941">
    <property type="entry name" value="LPLAT_7/PORCN-like"/>
</dbReference>
<keyword evidence="6 9" id="KW-0012">Acyltransferase</keyword>
<keyword evidence="4 7" id="KW-1133">Transmembrane helix</keyword>
<accession>A0A7J6MYC5</accession>
<evidence type="ECO:0000256" key="3">
    <source>
        <dbReference type="ARBA" id="ARBA00022692"/>
    </source>
</evidence>
<keyword evidence="2 9" id="KW-0808">Transferase</keyword>
<keyword evidence="3 7" id="KW-0812">Transmembrane</keyword>
<dbReference type="Proteomes" id="UP000591131">
    <property type="component" value="Unassembled WGS sequence"/>
</dbReference>
<sequence>MIYASLALSFILVKAAKEEKDEGICVATGVGPTKPYPSLTQCYMWNEKACCTASQDREITEAFKRLIPPPCLHIYPVISEMFCAYCGPTAIREGPTNYVRYNETTGDVEIRLCESFLHKLWDDGELNDLDDRTHVLDECGLISCRNISDDGRPPCKEYDTIFPAAKIQHPPGTVIPEGTEDPAPIELADGHEHPHRERQAVGCVIGCVTLILLVHNMTLLLFLASSMLLLAIIPNNWIPVGMLVYSFAYLLPARAQHTVDGVSNACLLIMSLRNSMYARDVGQTFQISLNSYYDYLSYIVFFPGLLTGPVYNVKDWTQALEDTKHDLDKTEIKSRLYRAIVWAVIFLTSLRFFPMSFMLTKDFAHFPLLTRCGYIVLATYYSFGARCFAGWYVSEAGLAALGIRARNTDYWAPERANTVSQYIREWNKSVQTFFALYVYKPLRSVTPSKPVRAAIVMCSSAYWHGLEPGLYMFFMSMFVESTFLNEFPKLPSPFGNIEVTFLLSYYGMTFMYKNDVSKAFTVWANMGYVGHWYTAVRLLLLIAMRVYRKNTTANDKKDDKKRE</sequence>
<dbReference type="Pfam" id="PF03062">
    <property type="entry name" value="MBOAT"/>
    <property type="match status" value="1"/>
</dbReference>
<comment type="caution">
    <text evidence="9">The sequence shown here is derived from an EMBL/GenBank/DDBJ whole genome shotgun (WGS) entry which is preliminary data.</text>
</comment>
<keyword evidence="5 7" id="KW-0472">Membrane</keyword>
<name>A0A7J6MYC5_PERCH</name>
<feature type="transmembrane region" description="Helical" evidence="7">
    <location>
        <begin position="208"/>
        <end position="233"/>
    </location>
</feature>
<evidence type="ECO:0000256" key="6">
    <source>
        <dbReference type="ARBA" id="ARBA00023315"/>
    </source>
</evidence>
<protein>
    <submittedName>
        <fullName evidence="9">Lysophospholipid acyltransferase</fullName>
    </submittedName>
</protein>
<evidence type="ECO:0000256" key="2">
    <source>
        <dbReference type="ARBA" id="ARBA00022679"/>
    </source>
</evidence>
<dbReference type="AlphaFoldDB" id="A0A7J6MYC5"/>
<evidence type="ECO:0000313" key="10">
    <source>
        <dbReference type="Proteomes" id="UP000591131"/>
    </source>
</evidence>
<feature type="chain" id="PRO_5029786854" evidence="8">
    <location>
        <begin position="16"/>
        <end position="563"/>
    </location>
</feature>
<dbReference type="GO" id="GO:0016746">
    <property type="term" value="F:acyltransferase activity"/>
    <property type="evidence" value="ECO:0007669"/>
    <property type="project" value="UniProtKB-KW"/>
</dbReference>
<dbReference type="EMBL" id="JAAPAO010000032">
    <property type="protein sequence ID" value="KAF4676639.1"/>
    <property type="molecule type" value="Genomic_DNA"/>
</dbReference>
<evidence type="ECO:0000256" key="7">
    <source>
        <dbReference type="SAM" id="Phobius"/>
    </source>
</evidence>
<reference evidence="9 10" key="1">
    <citation type="submission" date="2020-04" db="EMBL/GenBank/DDBJ databases">
        <title>Perkinsus chesapeaki whole genome sequence.</title>
        <authorList>
            <person name="Bogema D.R."/>
        </authorList>
    </citation>
    <scope>NUCLEOTIDE SEQUENCE [LARGE SCALE GENOMIC DNA]</scope>
    <source>
        <strain evidence="9">ATCC PRA-425</strain>
    </source>
</reference>
<feature type="transmembrane region" description="Helical" evidence="7">
    <location>
        <begin position="339"/>
        <end position="359"/>
    </location>
</feature>
<dbReference type="GO" id="GO:0016020">
    <property type="term" value="C:membrane"/>
    <property type="evidence" value="ECO:0007669"/>
    <property type="project" value="UniProtKB-SubCell"/>
</dbReference>
<feature type="transmembrane region" description="Helical" evidence="7">
    <location>
        <begin position="469"/>
        <end position="487"/>
    </location>
</feature>
<proteinExistence type="predicted"/>
<feature type="signal peptide" evidence="8">
    <location>
        <begin position="1"/>
        <end position="15"/>
    </location>
</feature>
<dbReference type="OrthoDB" id="421337at2759"/>
<dbReference type="PANTHER" id="PTHR13906">
    <property type="entry name" value="PORCUPINE"/>
    <property type="match status" value="1"/>
</dbReference>
<dbReference type="InterPro" id="IPR004299">
    <property type="entry name" value="MBOAT_fam"/>
</dbReference>
<evidence type="ECO:0000313" key="9">
    <source>
        <dbReference type="EMBL" id="KAF4676639.1"/>
    </source>
</evidence>
<organism evidence="9 10">
    <name type="scientific">Perkinsus chesapeaki</name>
    <name type="common">Clam parasite</name>
    <name type="synonym">Perkinsus andrewsi</name>
    <dbReference type="NCBI Taxonomy" id="330153"/>
    <lineage>
        <taxon>Eukaryota</taxon>
        <taxon>Sar</taxon>
        <taxon>Alveolata</taxon>
        <taxon>Perkinsozoa</taxon>
        <taxon>Perkinsea</taxon>
        <taxon>Perkinsida</taxon>
        <taxon>Perkinsidae</taxon>
        <taxon>Perkinsus</taxon>
    </lineage>
</organism>